<dbReference type="AlphaFoldDB" id="A0ABD3EET0"/>
<keyword evidence="2 7" id="KW-0812">Transmembrane</keyword>
<gene>
    <name evidence="8" type="ORF">CASFOL_002543</name>
</gene>
<dbReference type="PRINTS" id="PR00019">
    <property type="entry name" value="LEURICHRPT"/>
</dbReference>
<dbReference type="InterPro" id="IPR032675">
    <property type="entry name" value="LRR_dom_sf"/>
</dbReference>
<evidence type="ECO:0000256" key="1">
    <source>
        <dbReference type="ARBA" id="ARBA00004479"/>
    </source>
</evidence>
<dbReference type="GO" id="GO:0016020">
    <property type="term" value="C:membrane"/>
    <property type="evidence" value="ECO:0007669"/>
    <property type="project" value="UniProtKB-SubCell"/>
</dbReference>
<comment type="subcellular location">
    <subcellularLocation>
        <location evidence="1">Membrane</location>
        <topology evidence="1">Single-pass type I membrane protein</topology>
    </subcellularLocation>
</comment>
<dbReference type="InterPro" id="IPR046956">
    <property type="entry name" value="RLP23-like"/>
</dbReference>
<keyword evidence="3" id="KW-0732">Signal</keyword>
<dbReference type="Proteomes" id="UP001632038">
    <property type="component" value="Unassembled WGS sequence"/>
</dbReference>
<evidence type="ECO:0000313" key="8">
    <source>
        <dbReference type="EMBL" id="KAL3652862.1"/>
    </source>
</evidence>
<evidence type="ECO:0000313" key="9">
    <source>
        <dbReference type="Proteomes" id="UP001632038"/>
    </source>
</evidence>
<proteinExistence type="predicted"/>
<dbReference type="EMBL" id="JAVIJP010000005">
    <property type="protein sequence ID" value="KAL3652862.1"/>
    <property type="molecule type" value="Genomic_DNA"/>
</dbReference>
<protein>
    <submittedName>
        <fullName evidence="8">Uncharacterized protein</fullName>
    </submittedName>
</protein>
<reference evidence="9" key="1">
    <citation type="journal article" date="2024" name="IScience">
        <title>Strigolactones Initiate the Formation of Haustorium-like Structures in Castilleja.</title>
        <authorList>
            <person name="Buerger M."/>
            <person name="Peterson D."/>
            <person name="Chory J."/>
        </authorList>
    </citation>
    <scope>NUCLEOTIDE SEQUENCE [LARGE SCALE GENOMIC DNA]</scope>
</reference>
<dbReference type="PANTHER" id="PTHR48063:SF112">
    <property type="entry name" value="RECEPTOR LIKE PROTEIN 30-LIKE"/>
    <property type="match status" value="1"/>
</dbReference>
<evidence type="ECO:0000256" key="2">
    <source>
        <dbReference type="ARBA" id="ARBA00022692"/>
    </source>
</evidence>
<comment type="caution">
    <text evidence="8">The sequence shown here is derived from an EMBL/GenBank/DDBJ whole genome shotgun (WGS) entry which is preliminary data.</text>
</comment>
<sequence length="139" mass="15333">MSSLESLDLSSNSLHGTIPQSLSKLTSLSHLNLSNNNLSGRIPTGPQLQTLDNPTIYEGNPGLCGDPLPKKCHITNNELPESRKVKNDDINKIYLYACIVTGITTGFWGYFGVLVFQRSWRLALFKNIDALIGKMLGRN</sequence>
<keyword evidence="9" id="KW-1185">Reference proteome</keyword>
<keyword evidence="6" id="KW-0325">Glycoprotein</keyword>
<organism evidence="8 9">
    <name type="scientific">Castilleja foliolosa</name>
    <dbReference type="NCBI Taxonomy" id="1961234"/>
    <lineage>
        <taxon>Eukaryota</taxon>
        <taxon>Viridiplantae</taxon>
        <taxon>Streptophyta</taxon>
        <taxon>Embryophyta</taxon>
        <taxon>Tracheophyta</taxon>
        <taxon>Spermatophyta</taxon>
        <taxon>Magnoliopsida</taxon>
        <taxon>eudicotyledons</taxon>
        <taxon>Gunneridae</taxon>
        <taxon>Pentapetalae</taxon>
        <taxon>asterids</taxon>
        <taxon>lamiids</taxon>
        <taxon>Lamiales</taxon>
        <taxon>Orobanchaceae</taxon>
        <taxon>Pedicularideae</taxon>
        <taxon>Castillejinae</taxon>
        <taxon>Castilleja</taxon>
    </lineage>
</organism>
<keyword evidence="4 7" id="KW-1133">Transmembrane helix</keyword>
<dbReference type="InterPro" id="IPR001611">
    <property type="entry name" value="Leu-rich_rpt"/>
</dbReference>
<evidence type="ECO:0000256" key="4">
    <source>
        <dbReference type="ARBA" id="ARBA00022989"/>
    </source>
</evidence>
<dbReference type="Gene3D" id="3.80.10.10">
    <property type="entry name" value="Ribonuclease Inhibitor"/>
    <property type="match status" value="1"/>
</dbReference>
<evidence type="ECO:0000256" key="6">
    <source>
        <dbReference type="ARBA" id="ARBA00023180"/>
    </source>
</evidence>
<dbReference type="PANTHER" id="PTHR48063">
    <property type="entry name" value="LRR RECEPTOR-LIKE KINASE"/>
    <property type="match status" value="1"/>
</dbReference>
<dbReference type="PROSITE" id="PS51450">
    <property type="entry name" value="LRR"/>
    <property type="match status" value="1"/>
</dbReference>
<evidence type="ECO:0000256" key="3">
    <source>
        <dbReference type="ARBA" id="ARBA00022729"/>
    </source>
</evidence>
<dbReference type="SUPFAM" id="SSF52058">
    <property type="entry name" value="L domain-like"/>
    <property type="match status" value="1"/>
</dbReference>
<accession>A0ABD3EET0</accession>
<keyword evidence="5 7" id="KW-0472">Membrane</keyword>
<evidence type="ECO:0000256" key="7">
    <source>
        <dbReference type="SAM" id="Phobius"/>
    </source>
</evidence>
<evidence type="ECO:0000256" key="5">
    <source>
        <dbReference type="ARBA" id="ARBA00023136"/>
    </source>
</evidence>
<feature type="transmembrane region" description="Helical" evidence="7">
    <location>
        <begin position="93"/>
        <end position="116"/>
    </location>
</feature>
<name>A0ABD3EET0_9LAMI</name>
<dbReference type="Pfam" id="PF13855">
    <property type="entry name" value="LRR_8"/>
    <property type="match status" value="1"/>
</dbReference>